<accession>A0A543KM54</accession>
<evidence type="ECO:0000259" key="3">
    <source>
        <dbReference type="Pfam" id="PF03816"/>
    </source>
</evidence>
<evidence type="ECO:0000313" key="5">
    <source>
        <dbReference type="Proteomes" id="UP000315133"/>
    </source>
</evidence>
<dbReference type="AlphaFoldDB" id="A0A543KM54"/>
<evidence type="ECO:0000256" key="1">
    <source>
        <dbReference type="ARBA" id="ARBA00006068"/>
    </source>
</evidence>
<feature type="region of interest" description="Disordered" evidence="2">
    <location>
        <begin position="16"/>
        <end position="85"/>
    </location>
</feature>
<protein>
    <submittedName>
        <fullName evidence="4">LytR family transcriptional attenuator</fullName>
    </submittedName>
</protein>
<name>A0A543KM54_9MICO</name>
<dbReference type="Gene3D" id="3.40.630.190">
    <property type="entry name" value="LCP protein"/>
    <property type="match status" value="1"/>
</dbReference>
<dbReference type="Proteomes" id="UP000315133">
    <property type="component" value="Unassembled WGS sequence"/>
</dbReference>
<comment type="caution">
    <text evidence="4">The sequence shown here is derived from an EMBL/GenBank/DDBJ whole genome shotgun (WGS) entry which is preliminary data.</text>
</comment>
<feature type="domain" description="Cell envelope-related transcriptional attenuator" evidence="3">
    <location>
        <begin position="91"/>
        <end position="238"/>
    </location>
</feature>
<keyword evidence="5" id="KW-1185">Reference proteome</keyword>
<dbReference type="PANTHER" id="PTHR33392">
    <property type="entry name" value="POLYISOPRENYL-TEICHOIC ACID--PEPTIDOGLYCAN TEICHOIC ACID TRANSFERASE TAGU"/>
    <property type="match status" value="1"/>
</dbReference>
<evidence type="ECO:0000313" key="4">
    <source>
        <dbReference type="EMBL" id="TQM96162.1"/>
    </source>
</evidence>
<dbReference type="InterPro" id="IPR050922">
    <property type="entry name" value="LytR/CpsA/Psr_CW_biosynth"/>
</dbReference>
<dbReference type="RefSeq" id="WP_141817822.1">
    <property type="nucleotide sequence ID" value="NZ_VFPU01000001.1"/>
</dbReference>
<gene>
    <name evidence="4" type="ORF">FB476_1026</name>
</gene>
<proteinExistence type="inferred from homology"/>
<dbReference type="PANTHER" id="PTHR33392:SF6">
    <property type="entry name" value="POLYISOPRENYL-TEICHOIC ACID--PEPTIDOGLYCAN TEICHOIC ACID TRANSFERASE TAGU"/>
    <property type="match status" value="1"/>
</dbReference>
<sequence length="341" mass="34781">MAPVLAAAALLVAACTGGDEPTGPTDADDPVDGTTSLDPAPTTDESDPTTSPPPDEAAATSGPPVGAGLPEGPLTALVVGTDGRGDDPAGRADVVVVAQLSADHDALTLVSVPRDCLVEIPGVGPDKVNAAWALGGAPLLEETVSDLLGGLEIDLVATSDFVVFEDLTRWLGGFEVVNRHASTATDAEGREVVFPEGRIRLEGAEALAYVRQRQGLPLGDLDRAERHRAALLGMTERLAQVRAEDPARLLELLPLLRDGVDLQGDLGLPELLALVEVGSRLGPEGITSLSVPITGFGTTATGASVNLLDEARLAELAAGLREGDLSGYVATYGAGYAPTGG</sequence>
<comment type="similarity">
    <text evidence="1">Belongs to the LytR/CpsA/Psr (LCP) family.</text>
</comment>
<dbReference type="InterPro" id="IPR004474">
    <property type="entry name" value="LytR_CpsA_psr"/>
</dbReference>
<evidence type="ECO:0000256" key="2">
    <source>
        <dbReference type="SAM" id="MobiDB-lite"/>
    </source>
</evidence>
<dbReference type="Pfam" id="PF03816">
    <property type="entry name" value="LytR_cpsA_psr"/>
    <property type="match status" value="1"/>
</dbReference>
<organism evidence="4 5">
    <name type="scientific">Ornithinimicrobium humiphilum</name>
    <dbReference type="NCBI Taxonomy" id="125288"/>
    <lineage>
        <taxon>Bacteria</taxon>
        <taxon>Bacillati</taxon>
        <taxon>Actinomycetota</taxon>
        <taxon>Actinomycetes</taxon>
        <taxon>Micrococcales</taxon>
        <taxon>Ornithinimicrobiaceae</taxon>
        <taxon>Ornithinimicrobium</taxon>
    </lineage>
</organism>
<dbReference type="OrthoDB" id="9782542at2"/>
<reference evidence="4 5" key="1">
    <citation type="submission" date="2019-06" db="EMBL/GenBank/DDBJ databases">
        <title>Sequencing the genomes of 1000 actinobacteria strains.</title>
        <authorList>
            <person name="Klenk H.-P."/>
        </authorList>
    </citation>
    <scope>NUCLEOTIDE SEQUENCE [LARGE SCALE GENOMIC DNA]</scope>
    <source>
        <strain evidence="4 5">DSM 12362</strain>
    </source>
</reference>
<dbReference type="EMBL" id="VFPU01000001">
    <property type="protein sequence ID" value="TQM96162.1"/>
    <property type="molecule type" value="Genomic_DNA"/>
</dbReference>
<dbReference type="NCBIfam" id="TIGR00350">
    <property type="entry name" value="lytR_cpsA_psr"/>
    <property type="match status" value="1"/>
</dbReference>